<keyword evidence="1" id="KW-0812">Transmembrane</keyword>
<dbReference type="AlphaFoldDB" id="A0A385SK44"/>
<dbReference type="InterPro" id="IPR028098">
    <property type="entry name" value="Glyco_trans_4-like_N"/>
</dbReference>
<keyword evidence="1" id="KW-0472">Membrane</keyword>
<proteinExistence type="predicted"/>
<keyword evidence="4" id="KW-1185">Reference proteome</keyword>
<evidence type="ECO:0000313" key="4">
    <source>
        <dbReference type="Proteomes" id="UP000266183"/>
    </source>
</evidence>
<reference evidence="4" key="1">
    <citation type="submission" date="2018-09" db="EMBL/GenBank/DDBJ databases">
        <title>Chryseolinea sp. KIS68-18 isolated from soil.</title>
        <authorList>
            <person name="Weon H.-Y."/>
            <person name="Kwon S.-W."/>
            <person name="Lee S.A."/>
        </authorList>
    </citation>
    <scope>NUCLEOTIDE SEQUENCE [LARGE SCALE GENOMIC DNA]</scope>
    <source>
        <strain evidence="4">KIS68-18</strain>
    </source>
</reference>
<dbReference type="Pfam" id="PF13439">
    <property type="entry name" value="Glyco_transf_4"/>
    <property type="match status" value="1"/>
</dbReference>
<sequence length="393" mass="44949">MASRKRMSKANVLYLSYDGLTDPLGQSQVLPYLCGLADEYSITVVTFDKPDQYEKKKNELEAICRQYDIRWISLTYRRQPPVVSTVWALMKLRRLADRLHREKKIDIVHCRSYLTALVGLGLKHTQGVKFIFDMRGFWADERVEGGLWNRNNPVFNAIYRFFKQKEKVFLTEADHTISLTENARREILSWNLNPAPITVIPTCVDMTLFDPAKLTETQKREKRSALGIAPGDFVLLYLGSWGTWYMTNDMLAFFTALKAQKSNAKFLIITQDKIDLHQYPHREDVIMRPAARPEVPLYIGLSDAAIFFILPSFSKKASSATKMGEIMAMNVPVITNPGWGDAESIIRKAGGYLADGPFPFESLAPVQSRDYCEQYLSLKQGVLTYKSVYKKLL</sequence>
<dbReference type="GO" id="GO:0016757">
    <property type="term" value="F:glycosyltransferase activity"/>
    <property type="evidence" value="ECO:0007669"/>
    <property type="project" value="UniProtKB-ARBA"/>
</dbReference>
<dbReference type="EMBL" id="CP032382">
    <property type="protein sequence ID" value="AYB31334.1"/>
    <property type="molecule type" value="Genomic_DNA"/>
</dbReference>
<organism evidence="3 4">
    <name type="scientific">Chryseolinea soli</name>
    <dbReference type="NCBI Taxonomy" id="2321403"/>
    <lineage>
        <taxon>Bacteria</taxon>
        <taxon>Pseudomonadati</taxon>
        <taxon>Bacteroidota</taxon>
        <taxon>Cytophagia</taxon>
        <taxon>Cytophagales</taxon>
        <taxon>Fulvivirgaceae</taxon>
        <taxon>Chryseolinea</taxon>
    </lineage>
</organism>
<dbReference type="Proteomes" id="UP000266183">
    <property type="component" value="Chromosome"/>
</dbReference>
<feature type="transmembrane region" description="Helical" evidence="1">
    <location>
        <begin position="225"/>
        <end position="244"/>
    </location>
</feature>
<dbReference type="KEGG" id="chk:D4L85_12425"/>
<evidence type="ECO:0000259" key="2">
    <source>
        <dbReference type="Pfam" id="PF13439"/>
    </source>
</evidence>
<name>A0A385SK44_9BACT</name>
<evidence type="ECO:0000256" key="1">
    <source>
        <dbReference type="SAM" id="Phobius"/>
    </source>
</evidence>
<feature type="domain" description="Glycosyltransferase subfamily 4-like N-terminal" evidence="2">
    <location>
        <begin position="38"/>
        <end position="206"/>
    </location>
</feature>
<dbReference type="SUPFAM" id="SSF53756">
    <property type="entry name" value="UDP-Glycosyltransferase/glycogen phosphorylase"/>
    <property type="match status" value="1"/>
</dbReference>
<dbReference type="Gene3D" id="3.40.50.2000">
    <property type="entry name" value="Glycogen Phosphorylase B"/>
    <property type="match status" value="2"/>
</dbReference>
<accession>A0A385SK44</accession>
<gene>
    <name evidence="3" type="ORF">D4L85_12425</name>
</gene>
<evidence type="ECO:0000313" key="3">
    <source>
        <dbReference type="EMBL" id="AYB31334.1"/>
    </source>
</evidence>
<keyword evidence="1" id="KW-1133">Transmembrane helix</keyword>
<protein>
    <recommendedName>
        <fullName evidence="2">Glycosyltransferase subfamily 4-like N-terminal domain-containing protein</fullName>
    </recommendedName>
</protein>